<dbReference type="OrthoDB" id="9804023at2"/>
<organism evidence="2 3">
    <name type="scientific">Sphingomonas pokkalii</name>
    <dbReference type="NCBI Taxonomy" id="2175090"/>
    <lineage>
        <taxon>Bacteria</taxon>
        <taxon>Pseudomonadati</taxon>
        <taxon>Pseudomonadota</taxon>
        <taxon>Alphaproteobacteria</taxon>
        <taxon>Sphingomonadales</taxon>
        <taxon>Sphingomonadaceae</taxon>
        <taxon>Sphingomonas</taxon>
    </lineage>
</organism>
<dbReference type="InterPro" id="IPR013589">
    <property type="entry name" value="Bac_transglu_N"/>
</dbReference>
<keyword evidence="3" id="KW-1185">Reference proteome</keyword>
<sequence>MRIAVEHRSVYRFTQPQARIVQMLRLTPCDTQHQTVVSWMVGVDCDARLRDAVDGYGNAVTMLYAEGPIEAIEIAVTGEVLTTDNAGVVRGAAEPLPPALFLRTTARTAASPELAAFARDVSDGTGDPIERLHRLNQALHARFRCVPDVPDTGLTAAEAFAGKAQASRDLAQMFVAAARTLDAPARYVSGYRLDHMAQCAPHGWCEAWVAGLGWIGFDPVTGMSPGDGHVRVAVGLDADGAAAIAGRRIGHGDEELAVDVQVDRLGNEE</sequence>
<dbReference type="RefSeq" id="WP_116469764.1">
    <property type="nucleotide sequence ID" value="NZ_QENQ01000001.1"/>
</dbReference>
<comment type="caution">
    <text evidence="2">The sequence shown here is derived from an EMBL/GenBank/DDBJ whole genome shotgun (WGS) entry which is preliminary data.</text>
</comment>
<evidence type="ECO:0000313" key="3">
    <source>
        <dbReference type="Proteomes" id="UP000245890"/>
    </source>
</evidence>
<dbReference type="Gene3D" id="3.10.620.30">
    <property type="match status" value="1"/>
</dbReference>
<evidence type="ECO:0000259" key="1">
    <source>
        <dbReference type="SMART" id="SM00460"/>
    </source>
</evidence>
<dbReference type="PANTHER" id="PTHR33490">
    <property type="entry name" value="BLR5614 PROTEIN-RELATED"/>
    <property type="match status" value="1"/>
</dbReference>
<dbReference type="PANTHER" id="PTHR33490:SF6">
    <property type="entry name" value="SLL1049 PROTEIN"/>
    <property type="match status" value="1"/>
</dbReference>
<feature type="domain" description="Transglutaminase-like" evidence="1">
    <location>
        <begin position="160"/>
        <end position="221"/>
    </location>
</feature>
<reference evidence="2 3" key="1">
    <citation type="submission" date="2018-05" db="EMBL/GenBank/DDBJ databases">
        <title>Description of Sphingomonas pokkalii sp nov, isolated from the rhizosphere of saline tolerant pokkali rice and its draft genome analysis.</title>
        <authorList>
            <person name="Menon R."/>
            <person name="Kumari S."/>
            <person name="Rameshkumar N."/>
        </authorList>
    </citation>
    <scope>NUCLEOTIDE SEQUENCE [LARGE SCALE GENOMIC DNA]</scope>
    <source>
        <strain evidence="2 3">L3B27</strain>
    </source>
</reference>
<evidence type="ECO:0000313" key="2">
    <source>
        <dbReference type="EMBL" id="PVX30352.1"/>
    </source>
</evidence>
<accession>A0A2U0SG60</accession>
<dbReference type="EMBL" id="QENQ01000001">
    <property type="protein sequence ID" value="PVX30352.1"/>
    <property type="molecule type" value="Genomic_DNA"/>
</dbReference>
<name>A0A2U0SG60_9SPHN</name>
<dbReference type="InterPro" id="IPR002931">
    <property type="entry name" value="Transglutaminase-like"/>
</dbReference>
<proteinExistence type="predicted"/>
<dbReference type="SUPFAM" id="SSF54001">
    <property type="entry name" value="Cysteine proteinases"/>
    <property type="match status" value="1"/>
</dbReference>
<dbReference type="Pfam" id="PF01841">
    <property type="entry name" value="Transglut_core"/>
    <property type="match status" value="1"/>
</dbReference>
<dbReference type="Pfam" id="PF08379">
    <property type="entry name" value="Bact_transglu_N"/>
    <property type="match status" value="1"/>
</dbReference>
<dbReference type="Proteomes" id="UP000245890">
    <property type="component" value="Unassembled WGS sequence"/>
</dbReference>
<dbReference type="AlphaFoldDB" id="A0A2U0SG60"/>
<protein>
    <submittedName>
        <fullName evidence="2">Transglutaminase family protein</fullName>
    </submittedName>
</protein>
<dbReference type="InterPro" id="IPR038765">
    <property type="entry name" value="Papain-like_cys_pep_sf"/>
</dbReference>
<dbReference type="SMART" id="SM00460">
    <property type="entry name" value="TGc"/>
    <property type="match status" value="1"/>
</dbReference>
<gene>
    <name evidence="2" type="ORF">DD559_14220</name>
</gene>